<keyword evidence="1" id="KW-0472">Membrane</keyword>
<accession>A0A8T1W8U5</accession>
<evidence type="ECO:0000256" key="1">
    <source>
        <dbReference type="SAM" id="Phobius"/>
    </source>
</evidence>
<dbReference type="AlphaFoldDB" id="A0A8T1W8U5"/>
<keyword evidence="3" id="KW-1185">Reference proteome</keyword>
<proteinExistence type="predicted"/>
<sequence length="257" mass="28790">MVGPLFFGVVALSVYRLWEQKIVINFKERGLMDPAARYKVGLIGLTIVGYLLFGWFSGQVSDKRAYTFVVLQPLGAMGLATYKTLSVESHLQGVNWAFKHYQVSSEELEGAQPHGYRDRAAKAIEQAQFVPESCVQYDIMATQAYDTKVLTKKLCAAKSVQNSARIAACEEEEQWLKVLAMWIGRLGNTKETFKTRWGNINGQATRSLSFTLYAHKFVVSEWFDDHLWHKAGSFRGGSSCTACCLTHAEGINTQSSH</sequence>
<dbReference type="Proteomes" id="UP000694044">
    <property type="component" value="Unassembled WGS sequence"/>
</dbReference>
<feature type="transmembrane region" description="Helical" evidence="1">
    <location>
        <begin position="40"/>
        <end position="58"/>
    </location>
</feature>
<name>A0A8T1W8U5_9STRA</name>
<reference evidence="2" key="1">
    <citation type="submission" date="2021-02" db="EMBL/GenBank/DDBJ databases">
        <authorList>
            <person name="Palmer J.M."/>
        </authorList>
    </citation>
    <scope>NUCLEOTIDE SEQUENCE</scope>
    <source>
        <strain evidence="2">SCRP734</strain>
    </source>
</reference>
<dbReference type="EMBL" id="JAGDFM010000057">
    <property type="protein sequence ID" value="KAG7388610.1"/>
    <property type="molecule type" value="Genomic_DNA"/>
</dbReference>
<keyword evidence="1" id="KW-0812">Transmembrane</keyword>
<organism evidence="2 3">
    <name type="scientific">Phytophthora pseudosyringae</name>
    <dbReference type="NCBI Taxonomy" id="221518"/>
    <lineage>
        <taxon>Eukaryota</taxon>
        <taxon>Sar</taxon>
        <taxon>Stramenopiles</taxon>
        <taxon>Oomycota</taxon>
        <taxon>Peronosporomycetes</taxon>
        <taxon>Peronosporales</taxon>
        <taxon>Peronosporaceae</taxon>
        <taxon>Phytophthora</taxon>
    </lineage>
</organism>
<comment type="caution">
    <text evidence="2">The sequence shown here is derived from an EMBL/GenBank/DDBJ whole genome shotgun (WGS) entry which is preliminary data.</text>
</comment>
<evidence type="ECO:0000313" key="2">
    <source>
        <dbReference type="EMBL" id="KAG7388610.1"/>
    </source>
</evidence>
<protein>
    <submittedName>
        <fullName evidence="2">Uncharacterized protein</fullName>
    </submittedName>
</protein>
<dbReference type="OrthoDB" id="116231at2759"/>
<keyword evidence="1" id="KW-1133">Transmembrane helix</keyword>
<gene>
    <name evidence="2" type="ORF">PHYPSEUDO_012101</name>
</gene>
<evidence type="ECO:0000313" key="3">
    <source>
        <dbReference type="Proteomes" id="UP000694044"/>
    </source>
</evidence>